<dbReference type="InterPro" id="IPR013783">
    <property type="entry name" value="Ig-like_fold"/>
</dbReference>
<dbReference type="InterPro" id="IPR036179">
    <property type="entry name" value="Ig-like_dom_sf"/>
</dbReference>
<keyword evidence="5" id="KW-0732">Signal</keyword>
<evidence type="ECO:0000313" key="8">
    <source>
        <dbReference type="Proteomes" id="UP000050525"/>
    </source>
</evidence>
<evidence type="ECO:0000256" key="1">
    <source>
        <dbReference type="ARBA" id="ARBA00004370"/>
    </source>
</evidence>
<organism evidence="7 8">
    <name type="scientific">Alligator mississippiensis</name>
    <name type="common">American alligator</name>
    <dbReference type="NCBI Taxonomy" id="8496"/>
    <lineage>
        <taxon>Eukaryota</taxon>
        <taxon>Metazoa</taxon>
        <taxon>Chordata</taxon>
        <taxon>Craniata</taxon>
        <taxon>Vertebrata</taxon>
        <taxon>Euteleostomi</taxon>
        <taxon>Archelosauria</taxon>
        <taxon>Archosauria</taxon>
        <taxon>Crocodylia</taxon>
        <taxon>Alligatoridae</taxon>
        <taxon>Alligatorinae</taxon>
        <taxon>Alligator</taxon>
    </lineage>
</organism>
<dbReference type="SUPFAM" id="SSF48726">
    <property type="entry name" value="Immunoglobulin"/>
    <property type="match status" value="2"/>
</dbReference>
<proteinExistence type="predicted"/>
<dbReference type="GO" id="GO:0004888">
    <property type="term" value="F:transmembrane signaling receptor activity"/>
    <property type="evidence" value="ECO:0007669"/>
    <property type="project" value="TreeGrafter"/>
</dbReference>
<evidence type="ECO:0000256" key="2">
    <source>
        <dbReference type="ARBA" id="ARBA00022692"/>
    </source>
</evidence>
<dbReference type="PROSITE" id="PS50835">
    <property type="entry name" value="IG_LIKE"/>
    <property type="match status" value="1"/>
</dbReference>
<accession>A0A151N308</accession>
<dbReference type="CDD" id="cd05716">
    <property type="entry name" value="IgV_pIgR_like"/>
    <property type="match status" value="1"/>
</dbReference>
<dbReference type="Proteomes" id="UP000050525">
    <property type="component" value="Unassembled WGS sequence"/>
</dbReference>
<name>A0A151N308_ALLMI</name>
<dbReference type="PANTHER" id="PTHR11860:SF87">
    <property type="entry name" value="CMRF35-LIKE MOLECULE 8"/>
    <property type="match status" value="1"/>
</dbReference>
<dbReference type="Gene3D" id="2.60.40.10">
    <property type="entry name" value="Immunoglobulins"/>
    <property type="match status" value="2"/>
</dbReference>
<comment type="caution">
    <text evidence="7">The sequence shown here is derived from an EMBL/GenBank/DDBJ whole genome shotgun (WGS) entry which is preliminary data.</text>
</comment>
<keyword evidence="3 4" id="KW-0472">Membrane</keyword>
<feature type="chain" id="PRO_5007585695" evidence="5">
    <location>
        <begin position="18"/>
        <end position="374"/>
    </location>
</feature>
<dbReference type="EMBL" id="AKHW03004113">
    <property type="protein sequence ID" value="KYO31107.1"/>
    <property type="molecule type" value="Genomic_DNA"/>
</dbReference>
<dbReference type="PANTHER" id="PTHR11860">
    <property type="entry name" value="POLYMERIC-IMMUNOGLOBULIN RECEPTOR"/>
    <property type="match status" value="1"/>
</dbReference>
<reference evidence="7 8" key="1">
    <citation type="journal article" date="2012" name="Genome Biol.">
        <title>Sequencing three crocodilian genomes to illuminate the evolution of archosaurs and amniotes.</title>
        <authorList>
            <person name="St John J.A."/>
            <person name="Braun E.L."/>
            <person name="Isberg S.R."/>
            <person name="Miles L.G."/>
            <person name="Chong A.Y."/>
            <person name="Gongora J."/>
            <person name="Dalzell P."/>
            <person name="Moran C."/>
            <person name="Bed'hom B."/>
            <person name="Abzhanov A."/>
            <person name="Burgess S.C."/>
            <person name="Cooksey A.M."/>
            <person name="Castoe T.A."/>
            <person name="Crawford N.G."/>
            <person name="Densmore L.D."/>
            <person name="Drew J.C."/>
            <person name="Edwards S.V."/>
            <person name="Faircloth B.C."/>
            <person name="Fujita M.K."/>
            <person name="Greenwold M.J."/>
            <person name="Hoffmann F.G."/>
            <person name="Howard J.M."/>
            <person name="Iguchi T."/>
            <person name="Janes D.E."/>
            <person name="Khan S.Y."/>
            <person name="Kohno S."/>
            <person name="de Koning A.J."/>
            <person name="Lance S.L."/>
            <person name="McCarthy F.M."/>
            <person name="McCormack J.E."/>
            <person name="Merchant M.E."/>
            <person name="Peterson D.G."/>
            <person name="Pollock D.D."/>
            <person name="Pourmand N."/>
            <person name="Raney B.J."/>
            <person name="Roessler K.A."/>
            <person name="Sanford J.R."/>
            <person name="Sawyer R.H."/>
            <person name="Schmidt C.J."/>
            <person name="Triplett E.W."/>
            <person name="Tuberville T.D."/>
            <person name="Venegas-Anaya M."/>
            <person name="Howard J.T."/>
            <person name="Jarvis E.D."/>
            <person name="Guillette L.J.Jr."/>
            <person name="Glenn T.C."/>
            <person name="Green R.E."/>
            <person name="Ray D.A."/>
        </authorList>
    </citation>
    <scope>NUCLEOTIDE SEQUENCE [LARGE SCALE GENOMIC DNA]</scope>
    <source>
        <strain evidence="7">KSC_2009_1</strain>
    </source>
</reference>
<feature type="transmembrane region" description="Helical" evidence="4">
    <location>
        <begin position="177"/>
        <end position="201"/>
    </location>
</feature>
<keyword evidence="4" id="KW-1133">Transmembrane helix</keyword>
<evidence type="ECO:0000259" key="6">
    <source>
        <dbReference type="PROSITE" id="PS50835"/>
    </source>
</evidence>
<dbReference type="InterPro" id="IPR050671">
    <property type="entry name" value="CD300_family_receptors"/>
</dbReference>
<feature type="signal peptide" evidence="5">
    <location>
        <begin position="1"/>
        <end position="17"/>
    </location>
</feature>
<evidence type="ECO:0000256" key="4">
    <source>
        <dbReference type="SAM" id="Phobius"/>
    </source>
</evidence>
<evidence type="ECO:0000256" key="3">
    <source>
        <dbReference type="ARBA" id="ARBA00023136"/>
    </source>
</evidence>
<keyword evidence="2 4" id="KW-0812">Transmembrane</keyword>
<feature type="domain" description="Ig-like" evidence="6">
    <location>
        <begin position="13"/>
        <end position="125"/>
    </location>
</feature>
<dbReference type="AlphaFoldDB" id="A0A151N308"/>
<dbReference type="Pfam" id="PF07686">
    <property type="entry name" value="V-set"/>
    <property type="match status" value="1"/>
</dbReference>
<dbReference type="SMART" id="SM00409">
    <property type="entry name" value="IG"/>
    <property type="match status" value="2"/>
</dbReference>
<evidence type="ECO:0000256" key="5">
    <source>
        <dbReference type="SAM" id="SignalP"/>
    </source>
</evidence>
<dbReference type="InterPro" id="IPR003599">
    <property type="entry name" value="Ig_sub"/>
</dbReference>
<dbReference type="GO" id="GO:0005886">
    <property type="term" value="C:plasma membrane"/>
    <property type="evidence" value="ECO:0007669"/>
    <property type="project" value="TreeGrafter"/>
</dbReference>
<keyword evidence="8" id="KW-1185">Reference proteome</keyword>
<dbReference type="InterPro" id="IPR007110">
    <property type="entry name" value="Ig-like_dom"/>
</dbReference>
<evidence type="ECO:0000313" key="7">
    <source>
        <dbReference type="EMBL" id="KYO31107.1"/>
    </source>
</evidence>
<gene>
    <name evidence="7" type="ORF">Y1Q_0016460</name>
</gene>
<dbReference type="InterPro" id="IPR013106">
    <property type="entry name" value="Ig_V-set"/>
</dbReference>
<dbReference type="eggNOG" id="ENOG502S8BD">
    <property type="taxonomic scope" value="Eukaryota"/>
</dbReference>
<protein>
    <submittedName>
        <fullName evidence="7">CMRF35-like molecule 6</fullName>
    </submittedName>
</protein>
<sequence>MWMLPLWLWILFPGCVAVTGPRMVTGPEGGSVSVTCSYNWGYEMNGKFWCRKRSSVRCSDGFIIRTSGSEAKVQKGRFSIQDNHSLRVFTATMKNLTETDAGTYHCGVVINSWSDPRHAVEVIVSPVLPTSMPSTMEPLASTESTTPIFTSSISTEDKASMPPAVHSMGLSSQDSHVHFLLLVGLKVPVFLCMVCAVVWAASPRAAAKRADSAAEGPGPCGRSLFGSGFSSPDNHILRTFTITMEHLTKADAGTYLCGVLIAFSSDLRHAVEVTVSPVLSSMEPPVSTEFTASIFTWRISTESQVSSFPAVHNMSQSSQDSHVHFLLLVGLKLMTCLPCRSRKDWDHHNDDTSICPVFCTSNVPGLIALSLTLE</sequence>
<comment type="subcellular location">
    <subcellularLocation>
        <location evidence="1">Membrane</location>
    </subcellularLocation>
</comment>